<dbReference type="CDD" id="cd00090">
    <property type="entry name" value="HTH_ARSR"/>
    <property type="match status" value="1"/>
</dbReference>
<dbReference type="Pfam" id="PF01638">
    <property type="entry name" value="HxlR"/>
    <property type="match status" value="1"/>
</dbReference>
<dbReference type="RefSeq" id="WP_167072372.1">
    <property type="nucleotide sequence ID" value="NZ_JAAOZC010000002.1"/>
</dbReference>
<evidence type="ECO:0000256" key="1">
    <source>
        <dbReference type="ARBA" id="ARBA00023015"/>
    </source>
</evidence>
<dbReference type="SUPFAM" id="SSF55718">
    <property type="entry name" value="SCP-like"/>
    <property type="match status" value="1"/>
</dbReference>
<dbReference type="Pfam" id="PF02036">
    <property type="entry name" value="SCP2"/>
    <property type="match status" value="1"/>
</dbReference>
<organism evidence="5 6">
    <name type="scientific">Sphingomonas vulcanisoli</name>
    <dbReference type="NCBI Taxonomy" id="1658060"/>
    <lineage>
        <taxon>Bacteria</taxon>
        <taxon>Pseudomonadati</taxon>
        <taxon>Pseudomonadota</taxon>
        <taxon>Alphaproteobacteria</taxon>
        <taxon>Sphingomonadales</taxon>
        <taxon>Sphingomonadaceae</taxon>
        <taxon>Sphingomonas</taxon>
    </lineage>
</organism>
<evidence type="ECO:0000259" key="4">
    <source>
        <dbReference type="PROSITE" id="PS51118"/>
    </source>
</evidence>
<dbReference type="InterPro" id="IPR011991">
    <property type="entry name" value="ArsR-like_HTH"/>
</dbReference>
<name>A0ABX0TS10_9SPHN</name>
<dbReference type="SUPFAM" id="SSF46785">
    <property type="entry name" value="Winged helix' DNA-binding domain"/>
    <property type="match status" value="1"/>
</dbReference>
<sequence length="230" mass="25294">MKLERVTKPVEKRDRWYDDACGMALAMDLIGERWTLIILRELMYGPRRFGEIRREVPGISANVLTQRLERLEETGVVVREKLPPPASVQVYALTEWGRESEAMMATLGRWAVRSPLHDPTLPLSGAALMMSFRTMLDPGRAEGIDAVIGFRIGPDSFTAHLHDGGLDVARGEAEAPVLTFTADEAGAIAAAVYGGADFDSLIRAMMLKIDGDRALADRFVTLFPLPAKVA</sequence>
<dbReference type="PANTHER" id="PTHR33204">
    <property type="entry name" value="TRANSCRIPTIONAL REGULATOR, MARR FAMILY"/>
    <property type="match status" value="1"/>
</dbReference>
<dbReference type="PANTHER" id="PTHR33204:SF18">
    <property type="entry name" value="TRANSCRIPTIONAL REGULATORY PROTEIN"/>
    <property type="match status" value="1"/>
</dbReference>
<accession>A0ABX0TS10</accession>
<dbReference type="InterPro" id="IPR036527">
    <property type="entry name" value="SCP2_sterol-bd_dom_sf"/>
</dbReference>
<dbReference type="EMBL" id="JAAOZC010000002">
    <property type="protein sequence ID" value="NIJ07514.1"/>
    <property type="molecule type" value="Genomic_DNA"/>
</dbReference>
<evidence type="ECO:0000256" key="2">
    <source>
        <dbReference type="ARBA" id="ARBA00023125"/>
    </source>
</evidence>
<evidence type="ECO:0000313" key="6">
    <source>
        <dbReference type="Proteomes" id="UP000727456"/>
    </source>
</evidence>
<comment type="caution">
    <text evidence="5">The sequence shown here is derived from an EMBL/GenBank/DDBJ whole genome shotgun (WGS) entry which is preliminary data.</text>
</comment>
<feature type="domain" description="HTH hxlR-type" evidence="4">
    <location>
        <begin position="21"/>
        <end position="119"/>
    </location>
</feature>
<dbReference type="Gene3D" id="3.30.1050.10">
    <property type="entry name" value="SCP2 sterol-binding domain"/>
    <property type="match status" value="1"/>
</dbReference>
<protein>
    <submittedName>
        <fullName evidence="5">DNA-binding HxlR family transcriptional regulator</fullName>
    </submittedName>
</protein>
<keyword evidence="6" id="KW-1185">Reference proteome</keyword>
<dbReference type="Gene3D" id="1.10.10.10">
    <property type="entry name" value="Winged helix-like DNA-binding domain superfamily/Winged helix DNA-binding domain"/>
    <property type="match status" value="1"/>
</dbReference>
<dbReference type="Proteomes" id="UP000727456">
    <property type="component" value="Unassembled WGS sequence"/>
</dbReference>
<evidence type="ECO:0000256" key="3">
    <source>
        <dbReference type="ARBA" id="ARBA00023163"/>
    </source>
</evidence>
<keyword evidence="2 5" id="KW-0238">DNA-binding</keyword>
<dbReference type="PROSITE" id="PS51118">
    <property type="entry name" value="HTH_HXLR"/>
    <property type="match status" value="1"/>
</dbReference>
<keyword evidence="1" id="KW-0805">Transcription regulation</keyword>
<dbReference type="InterPro" id="IPR003033">
    <property type="entry name" value="SCP2_sterol-bd_dom"/>
</dbReference>
<proteinExistence type="predicted"/>
<gene>
    <name evidence="5" type="ORF">FHS31_001110</name>
</gene>
<dbReference type="GO" id="GO:0003677">
    <property type="term" value="F:DNA binding"/>
    <property type="evidence" value="ECO:0007669"/>
    <property type="project" value="UniProtKB-KW"/>
</dbReference>
<dbReference type="InterPro" id="IPR036390">
    <property type="entry name" value="WH_DNA-bd_sf"/>
</dbReference>
<keyword evidence="3" id="KW-0804">Transcription</keyword>
<evidence type="ECO:0000313" key="5">
    <source>
        <dbReference type="EMBL" id="NIJ07514.1"/>
    </source>
</evidence>
<dbReference type="InterPro" id="IPR002577">
    <property type="entry name" value="HTH_HxlR"/>
</dbReference>
<reference evidence="5 6" key="1">
    <citation type="submission" date="2020-03" db="EMBL/GenBank/DDBJ databases">
        <title>Genomic Encyclopedia of Type Strains, Phase III (KMG-III): the genomes of soil and plant-associated and newly described type strains.</title>
        <authorList>
            <person name="Whitman W."/>
        </authorList>
    </citation>
    <scope>NUCLEOTIDE SEQUENCE [LARGE SCALE GENOMIC DNA]</scope>
    <source>
        <strain evidence="5 6">CECT 8804</strain>
    </source>
</reference>
<dbReference type="InterPro" id="IPR036388">
    <property type="entry name" value="WH-like_DNA-bd_sf"/>
</dbReference>